<feature type="non-terminal residue" evidence="1">
    <location>
        <position position="94"/>
    </location>
</feature>
<organism evidence="1 2">
    <name type="scientific">Teladorsagia circumcincta</name>
    <name type="common">Brown stomach worm</name>
    <name type="synonym">Ostertagia circumcincta</name>
    <dbReference type="NCBI Taxonomy" id="45464"/>
    <lineage>
        <taxon>Eukaryota</taxon>
        <taxon>Metazoa</taxon>
        <taxon>Ecdysozoa</taxon>
        <taxon>Nematoda</taxon>
        <taxon>Chromadorea</taxon>
        <taxon>Rhabditida</taxon>
        <taxon>Rhabditina</taxon>
        <taxon>Rhabditomorpha</taxon>
        <taxon>Strongyloidea</taxon>
        <taxon>Trichostrongylidae</taxon>
        <taxon>Teladorsagia</taxon>
    </lineage>
</organism>
<evidence type="ECO:0000313" key="2">
    <source>
        <dbReference type="Proteomes" id="UP000230423"/>
    </source>
</evidence>
<evidence type="ECO:0000313" key="1">
    <source>
        <dbReference type="EMBL" id="PIO53988.1"/>
    </source>
</evidence>
<dbReference type="Pfam" id="PF16969">
    <property type="entry name" value="SRP68"/>
    <property type="match status" value="1"/>
</dbReference>
<sequence>DTLKELGRDIEQARIASRAKRLAAAAGIVEEADEQTARDIDDRPLMDTLTEWRQWDVAAALREKRTIPIAEMPPPFILMPNKPIFFDLALNHVK</sequence>
<dbReference type="InterPro" id="IPR026258">
    <property type="entry name" value="SRP68"/>
</dbReference>
<name>A0A2G9T7X2_TELCI</name>
<proteinExistence type="predicted"/>
<dbReference type="GO" id="GO:0008312">
    <property type="term" value="F:7S RNA binding"/>
    <property type="evidence" value="ECO:0007669"/>
    <property type="project" value="InterPro"/>
</dbReference>
<dbReference type="AlphaFoldDB" id="A0A2G9T7X2"/>
<protein>
    <submittedName>
        <fullName evidence="1">Uncharacterized protein</fullName>
    </submittedName>
</protein>
<feature type="non-terminal residue" evidence="1">
    <location>
        <position position="1"/>
    </location>
</feature>
<dbReference type="GO" id="GO:0005786">
    <property type="term" value="C:signal recognition particle, endoplasmic reticulum targeting"/>
    <property type="evidence" value="ECO:0007669"/>
    <property type="project" value="InterPro"/>
</dbReference>
<keyword evidence="2" id="KW-1185">Reference proteome</keyword>
<dbReference type="GO" id="GO:0030942">
    <property type="term" value="F:endoplasmic reticulum signal peptide binding"/>
    <property type="evidence" value="ECO:0007669"/>
    <property type="project" value="InterPro"/>
</dbReference>
<dbReference type="Proteomes" id="UP000230423">
    <property type="component" value="Unassembled WGS sequence"/>
</dbReference>
<dbReference type="GO" id="GO:0005047">
    <property type="term" value="F:signal recognition particle binding"/>
    <property type="evidence" value="ECO:0007669"/>
    <property type="project" value="InterPro"/>
</dbReference>
<dbReference type="GO" id="GO:0006614">
    <property type="term" value="P:SRP-dependent cotranslational protein targeting to membrane"/>
    <property type="evidence" value="ECO:0007669"/>
    <property type="project" value="InterPro"/>
</dbReference>
<dbReference type="EMBL" id="KZ403267">
    <property type="protein sequence ID" value="PIO53988.1"/>
    <property type="molecule type" value="Genomic_DNA"/>
</dbReference>
<gene>
    <name evidence="1" type="ORF">TELCIR_24658</name>
</gene>
<reference evidence="1 2" key="1">
    <citation type="submission" date="2015-09" db="EMBL/GenBank/DDBJ databases">
        <title>Draft genome of the parasitic nematode Teladorsagia circumcincta isolate WARC Sus (inbred).</title>
        <authorList>
            <person name="Mitreva M."/>
        </authorList>
    </citation>
    <scope>NUCLEOTIDE SEQUENCE [LARGE SCALE GENOMIC DNA]</scope>
    <source>
        <strain evidence="1 2">S</strain>
    </source>
</reference>
<dbReference type="OrthoDB" id="10255118at2759"/>
<accession>A0A2G9T7X2</accession>